<evidence type="ECO:0000313" key="2">
    <source>
        <dbReference type="Proteomes" id="UP000007304"/>
    </source>
</evidence>
<dbReference type="AlphaFoldDB" id="H6C5Q3"/>
<proteinExistence type="predicted"/>
<dbReference type="VEuPathDB" id="FungiDB:HMPREF1120_07049"/>
<dbReference type="InParanoid" id="H6C5Q3"/>
<dbReference type="GeneID" id="20311688"/>
<protein>
    <submittedName>
        <fullName evidence="1">Uncharacterized protein</fullName>
    </submittedName>
</protein>
<name>H6C5Q3_EXODN</name>
<gene>
    <name evidence="1" type="ORF">HMPREF1120_07049</name>
</gene>
<dbReference type="RefSeq" id="XP_009159510.1">
    <property type="nucleotide sequence ID" value="XM_009161262.1"/>
</dbReference>
<dbReference type="EMBL" id="JH226135">
    <property type="protein sequence ID" value="EHY59049.1"/>
    <property type="molecule type" value="Genomic_DNA"/>
</dbReference>
<keyword evidence="2" id="KW-1185">Reference proteome</keyword>
<reference evidence="1" key="1">
    <citation type="submission" date="2011-07" db="EMBL/GenBank/DDBJ databases">
        <title>The Genome Sequence of Exophiala (Wangiella) dermatitidis NIH/UT8656.</title>
        <authorList>
            <consortium name="The Broad Institute Genome Sequencing Platform"/>
            <person name="Cuomo C."/>
            <person name="Wang Z."/>
            <person name="Hunicke-Smith S."/>
            <person name="Szanislo P.J."/>
            <person name="Earl A."/>
            <person name="Young S.K."/>
            <person name="Zeng Q."/>
            <person name="Gargeya S."/>
            <person name="Fitzgerald M."/>
            <person name="Haas B."/>
            <person name="Abouelleil A."/>
            <person name="Alvarado L."/>
            <person name="Arachchi H.M."/>
            <person name="Berlin A."/>
            <person name="Brown A."/>
            <person name="Chapman S.B."/>
            <person name="Chen Z."/>
            <person name="Dunbar C."/>
            <person name="Freedman E."/>
            <person name="Gearin G."/>
            <person name="Gellesch M."/>
            <person name="Goldberg J."/>
            <person name="Griggs A."/>
            <person name="Gujja S."/>
            <person name="Heiman D."/>
            <person name="Howarth C."/>
            <person name="Larson L."/>
            <person name="Lui A."/>
            <person name="MacDonald P.J.P."/>
            <person name="Montmayeur A."/>
            <person name="Murphy C."/>
            <person name="Neiman D."/>
            <person name="Pearson M."/>
            <person name="Priest M."/>
            <person name="Roberts A."/>
            <person name="Saif S."/>
            <person name="Shea T."/>
            <person name="Shenoy N."/>
            <person name="Sisk P."/>
            <person name="Stolte C."/>
            <person name="Sykes S."/>
            <person name="Wortman J."/>
            <person name="Nusbaum C."/>
            <person name="Birren B."/>
        </authorList>
    </citation>
    <scope>NUCLEOTIDE SEQUENCE</scope>
    <source>
        <strain evidence="1">NIH/UT8656</strain>
    </source>
</reference>
<organism evidence="1 2">
    <name type="scientific">Exophiala dermatitidis (strain ATCC 34100 / CBS 525.76 / NIH/UT8656)</name>
    <name type="common">Black yeast</name>
    <name type="synonym">Wangiella dermatitidis</name>
    <dbReference type="NCBI Taxonomy" id="858893"/>
    <lineage>
        <taxon>Eukaryota</taxon>
        <taxon>Fungi</taxon>
        <taxon>Dikarya</taxon>
        <taxon>Ascomycota</taxon>
        <taxon>Pezizomycotina</taxon>
        <taxon>Eurotiomycetes</taxon>
        <taxon>Chaetothyriomycetidae</taxon>
        <taxon>Chaetothyriales</taxon>
        <taxon>Herpotrichiellaceae</taxon>
        <taxon>Exophiala</taxon>
    </lineage>
</organism>
<evidence type="ECO:0000313" key="1">
    <source>
        <dbReference type="EMBL" id="EHY59049.1"/>
    </source>
</evidence>
<dbReference type="Proteomes" id="UP000007304">
    <property type="component" value="Unassembled WGS sequence"/>
</dbReference>
<sequence length="153" mass="16955">MMDLSSPDARQAQSDIQGIHEQYDTERATVLSPWEPVAGEEVGTCLSNGQRFGISTFHHANGELRQCRQVNGVGSKWRNWTGGVQIRACDSQQPTNHCCSPKMQYTQCQISHWATQSNVRVEGFGTAKQVSSSINGREFWVTSNVKINNLLGA</sequence>
<accession>H6C5Q3</accession>
<dbReference type="HOGENOM" id="CLU_1713265_0_0_1"/>